<proteinExistence type="predicted"/>
<gene>
    <name evidence="1" type="ORF">HUJ06_026961</name>
    <name evidence="2" type="ORF">HUJ06_027026</name>
    <name evidence="3" type="ORF">HUJ06_032033</name>
</gene>
<organism evidence="2 4">
    <name type="scientific">Nelumbo nucifera</name>
    <name type="common">Sacred lotus</name>
    <dbReference type="NCBI Taxonomy" id="4432"/>
    <lineage>
        <taxon>Eukaryota</taxon>
        <taxon>Viridiplantae</taxon>
        <taxon>Streptophyta</taxon>
        <taxon>Embryophyta</taxon>
        <taxon>Tracheophyta</taxon>
        <taxon>Spermatophyta</taxon>
        <taxon>Magnoliopsida</taxon>
        <taxon>Proteales</taxon>
        <taxon>Nelumbonaceae</taxon>
        <taxon>Nelumbo</taxon>
    </lineage>
</organism>
<protein>
    <submittedName>
        <fullName evidence="2">Uncharacterized protein</fullName>
    </submittedName>
</protein>
<dbReference type="EMBL" id="DUZY01000001">
    <property type="protein sequence ID" value="DAD25562.1"/>
    <property type="molecule type" value="Genomic_DNA"/>
</dbReference>
<evidence type="ECO:0000313" key="1">
    <source>
        <dbReference type="EMBL" id="DAD25497.1"/>
    </source>
</evidence>
<dbReference type="EMBL" id="DUZY01000001">
    <property type="protein sequence ID" value="DAD25497.1"/>
    <property type="molecule type" value="Genomic_DNA"/>
</dbReference>
<comment type="caution">
    <text evidence="2">The sequence shown here is derived from an EMBL/GenBank/DDBJ whole genome shotgun (WGS) entry which is preliminary data.</text>
</comment>
<evidence type="ECO:0000313" key="2">
    <source>
        <dbReference type="EMBL" id="DAD25562.1"/>
    </source>
</evidence>
<dbReference type="Proteomes" id="UP000607653">
    <property type="component" value="Unassembled WGS sequence"/>
</dbReference>
<reference evidence="2 4" key="1">
    <citation type="journal article" date="2020" name="Mol. Biol. Evol.">
        <title>Distinct Expression and Methylation Patterns for Genes with Different Fates following a Single Whole-Genome Duplication in Flowering Plants.</title>
        <authorList>
            <person name="Shi T."/>
            <person name="Rahmani R.S."/>
            <person name="Gugger P.F."/>
            <person name="Wang M."/>
            <person name="Li H."/>
            <person name="Zhang Y."/>
            <person name="Li Z."/>
            <person name="Wang Q."/>
            <person name="Van de Peer Y."/>
            <person name="Marchal K."/>
            <person name="Chen J."/>
        </authorList>
    </citation>
    <scope>NUCLEOTIDE SEQUENCE [LARGE SCALE GENOMIC DNA]</scope>
    <source>
        <tissue evidence="2">Leaf</tissue>
    </source>
</reference>
<evidence type="ECO:0000313" key="3">
    <source>
        <dbReference type="EMBL" id="DAD49312.1"/>
    </source>
</evidence>
<dbReference type="AlphaFoldDB" id="A0A822XZT9"/>
<dbReference type="EMBL" id="DUZY01000030">
    <property type="protein sequence ID" value="DAD49312.1"/>
    <property type="molecule type" value="Genomic_DNA"/>
</dbReference>
<accession>A0A822XZT9</accession>
<evidence type="ECO:0000313" key="4">
    <source>
        <dbReference type="Proteomes" id="UP000607653"/>
    </source>
</evidence>
<keyword evidence="4" id="KW-1185">Reference proteome</keyword>
<sequence length="40" mass="4343">MSDRFSAADSTWALSVSSFRGACSSYHLVRNASSSRPCFP</sequence>
<name>A0A822XZT9_NELNU</name>